<evidence type="ECO:0000313" key="3">
    <source>
        <dbReference type="EMBL" id="AGK58689.1"/>
    </source>
</evidence>
<feature type="chain" id="PRO_5004105357" evidence="2">
    <location>
        <begin position="28"/>
        <end position="201"/>
    </location>
</feature>
<evidence type="ECO:0000256" key="1">
    <source>
        <dbReference type="SAM" id="MobiDB-lite"/>
    </source>
</evidence>
<dbReference type="HOGENOM" id="CLU_1298387_0_0_5"/>
<evidence type="ECO:0000256" key="2">
    <source>
        <dbReference type="SAM" id="SignalP"/>
    </source>
</evidence>
<gene>
    <name evidence="3" type="ORF">HYPDE_35088</name>
</gene>
<name>N0B585_9HYPH</name>
<dbReference type="KEGG" id="hdt:HYPDE_35088"/>
<accession>N0B585</accession>
<feature type="signal peptide" evidence="2">
    <location>
        <begin position="1"/>
        <end position="27"/>
    </location>
</feature>
<organism evidence="3 4">
    <name type="scientific">Hyphomicrobium denitrificans 1NES1</name>
    <dbReference type="NCBI Taxonomy" id="670307"/>
    <lineage>
        <taxon>Bacteria</taxon>
        <taxon>Pseudomonadati</taxon>
        <taxon>Pseudomonadota</taxon>
        <taxon>Alphaproteobacteria</taxon>
        <taxon>Hyphomicrobiales</taxon>
        <taxon>Hyphomicrobiaceae</taxon>
        <taxon>Hyphomicrobium</taxon>
    </lineage>
</organism>
<dbReference type="EMBL" id="CP005587">
    <property type="protein sequence ID" value="AGK58689.1"/>
    <property type="molecule type" value="Genomic_DNA"/>
</dbReference>
<dbReference type="AlphaFoldDB" id="N0B585"/>
<proteinExistence type="predicted"/>
<feature type="region of interest" description="Disordered" evidence="1">
    <location>
        <begin position="83"/>
        <end position="187"/>
    </location>
</feature>
<sequence length="201" mass="20216">MGAAVTIAMKSCLYVASLVLLSGTAGAAEICVKCTGPDASYDCVVNGSAPADTVTKLFCITTLAKVGPHASCAIDRSSVSPCQGERKEFTTPVRIDGPFGGAPQRDASTSAPEVSPNGVAPVTGQEHGHEQPPPQAAGDSPPKTVQEMVEKSPVSASLAETQKTAGNAAKSAGTALEKAGSAVGSAAKTSWKCLSSFFSNC</sequence>
<keyword evidence="2" id="KW-0732">Signal</keyword>
<dbReference type="Proteomes" id="UP000005952">
    <property type="component" value="Chromosome"/>
</dbReference>
<protein>
    <submittedName>
        <fullName evidence="3">Uncharacterized protein</fullName>
    </submittedName>
</protein>
<reference evidence="3 4" key="1">
    <citation type="journal article" date="2013" name="Genome Announc.">
        <title>Genome sequences for three denitrifying bacterial strains isolated from a uranium- and nitrate-contaminated subsurface environment.</title>
        <authorList>
            <person name="Venkatramanan R."/>
            <person name="Prakash O."/>
            <person name="Woyke T."/>
            <person name="Chain P."/>
            <person name="Goodwin L.A."/>
            <person name="Watson D."/>
            <person name="Brooks S."/>
            <person name="Kostka J.E."/>
            <person name="Green S.J."/>
        </authorList>
    </citation>
    <scope>NUCLEOTIDE SEQUENCE [LARGE SCALE GENOMIC DNA]</scope>
    <source>
        <strain evidence="3 4">1NES1</strain>
    </source>
</reference>
<keyword evidence="4" id="KW-1185">Reference proteome</keyword>
<evidence type="ECO:0000313" key="4">
    <source>
        <dbReference type="Proteomes" id="UP000005952"/>
    </source>
</evidence>
<feature type="compositionally biased region" description="Polar residues" evidence="1">
    <location>
        <begin position="154"/>
        <end position="165"/>
    </location>
</feature>